<gene>
    <name evidence="1" type="ORF">PAC_11747</name>
</gene>
<reference evidence="1 2" key="1">
    <citation type="submission" date="2016-03" db="EMBL/GenBank/DDBJ databases">
        <authorList>
            <person name="Ploux O."/>
        </authorList>
    </citation>
    <scope>NUCLEOTIDE SEQUENCE [LARGE SCALE GENOMIC DNA]</scope>
    <source>
        <strain evidence="1 2">UAMH 11012</strain>
    </source>
</reference>
<proteinExistence type="predicted"/>
<organism evidence="1 2">
    <name type="scientific">Phialocephala subalpina</name>
    <dbReference type="NCBI Taxonomy" id="576137"/>
    <lineage>
        <taxon>Eukaryota</taxon>
        <taxon>Fungi</taxon>
        <taxon>Dikarya</taxon>
        <taxon>Ascomycota</taxon>
        <taxon>Pezizomycotina</taxon>
        <taxon>Leotiomycetes</taxon>
        <taxon>Helotiales</taxon>
        <taxon>Mollisiaceae</taxon>
        <taxon>Phialocephala</taxon>
        <taxon>Phialocephala fortinii species complex</taxon>
    </lineage>
</organism>
<protein>
    <recommendedName>
        <fullName evidence="3">F5/8 type C domain-containing protein</fullName>
    </recommendedName>
</protein>
<evidence type="ECO:0008006" key="3">
    <source>
        <dbReference type="Google" id="ProtNLM"/>
    </source>
</evidence>
<evidence type="ECO:0000313" key="2">
    <source>
        <dbReference type="Proteomes" id="UP000184330"/>
    </source>
</evidence>
<sequence length="183" mass="20074">MGVYECLYVLAYPEAYGEEVPWRDAVSNVTLNGAIQNTNITGTINLQRPLRLSTSSDYLTFEMNGPWTAQSISLYRIPETPLNTFDGARDYPPTWTLKASNDSITWNTVSHAAPGSVVSNAAVVSAVPSTSVINPNSVIDVSQYQDSKGTLHWTPLKGIYTFVRIGYTVTRQEILATPDGHTD</sequence>
<keyword evidence="2" id="KW-1185">Reference proteome</keyword>
<accession>A0A1L7X9Z5</accession>
<dbReference type="EMBL" id="FJOG01000019">
    <property type="protein sequence ID" value="CZR61850.1"/>
    <property type="molecule type" value="Genomic_DNA"/>
</dbReference>
<dbReference type="OrthoDB" id="2588159at2759"/>
<name>A0A1L7X9Z5_9HELO</name>
<dbReference type="AlphaFoldDB" id="A0A1L7X9Z5"/>
<dbReference type="Proteomes" id="UP000184330">
    <property type="component" value="Unassembled WGS sequence"/>
</dbReference>
<evidence type="ECO:0000313" key="1">
    <source>
        <dbReference type="EMBL" id="CZR61850.1"/>
    </source>
</evidence>